<name>A0A9R1GR97_WHEAT</name>
<gene>
    <name evidence="1" type="ORF">CFC21_059539</name>
</gene>
<accession>A0A9R1GR97</accession>
<dbReference type="EMBL" id="CM022221">
    <property type="protein sequence ID" value="KAF7051287.1"/>
    <property type="molecule type" value="Genomic_DNA"/>
</dbReference>
<reference evidence="1" key="2">
    <citation type="submission" date="2020-03" db="EMBL/GenBank/DDBJ databases">
        <title>The second near-complete assembly of the hexaploid bread wheat (Triticum aestivum) genome.</title>
        <authorList>
            <person name="Zimin A.V."/>
            <person name="Puiu D."/>
            <person name="Shumante A."/>
            <person name="Alonge M."/>
            <person name="Salzberg S.L."/>
        </authorList>
    </citation>
    <scope>NUCLEOTIDE SEQUENCE</scope>
    <source>
        <tissue evidence="1">Leaf</tissue>
    </source>
</reference>
<comment type="caution">
    <text evidence="1">The sequence shown here is derived from an EMBL/GenBank/DDBJ whole genome shotgun (WGS) entry which is preliminary data.</text>
</comment>
<feature type="non-terminal residue" evidence="1">
    <location>
        <position position="1"/>
    </location>
</feature>
<feature type="non-terminal residue" evidence="1">
    <location>
        <position position="13"/>
    </location>
</feature>
<organism evidence="1">
    <name type="scientific">Triticum aestivum</name>
    <name type="common">Wheat</name>
    <dbReference type="NCBI Taxonomy" id="4565"/>
    <lineage>
        <taxon>Eukaryota</taxon>
        <taxon>Viridiplantae</taxon>
        <taxon>Streptophyta</taxon>
        <taxon>Embryophyta</taxon>
        <taxon>Tracheophyta</taxon>
        <taxon>Spermatophyta</taxon>
        <taxon>Magnoliopsida</taxon>
        <taxon>Liliopsida</taxon>
        <taxon>Poales</taxon>
        <taxon>Poaceae</taxon>
        <taxon>BOP clade</taxon>
        <taxon>Pooideae</taxon>
        <taxon>Triticodae</taxon>
        <taxon>Triticeae</taxon>
        <taxon>Triticinae</taxon>
        <taxon>Triticum</taxon>
    </lineage>
</organism>
<dbReference type="Proteomes" id="UP000815260">
    <property type="component" value="Chromosome 4B"/>
</dbReference>
<protein>
    <submittedName>
        <fullName evidence="1">Uncharacterized protein</fullName>
    </submittedName>
</protein>
<sequence length="13" mass="1515">SPRARKGCEKRRA</sequence>
<reference evidence="1" key="1">
    <citation type="journal article" date="2017" name="Gigascience">
        <title>The first near-complete assembly of the hexaploid bread wheat genome, Triticum aestivum.</title>
        <authorList>
            <person name="Zimin A.V."/>
            <person name="Puiu D."/>
            <person name="Hall R."/>
            <person name="Kingan S."/>
            <person name="Clavijo B.J."/>
            <person name="Salzberg S.L."/>
        </authorList>
    </citation>
    <scope>NUCLEOTIDE SEQUENCE</scope>
    <source>
        <tissue evidence="1">Leaf</tissue>
    </source>
</reference>
<evidence type="ECO:0000313" key="1">
    <source>
        <dbReference type="EMBL" id="KAF7051287.1"/>
    </source>
</evidence>
<proteinExistence type="predicted"/>